<gene>
    <name evidence="9" type="ORF">OCS65_18710</name>
</gene>
<keyword evidence="4 8" id="KW-0012">Acyltransferase</keyword>
<evidence type="ECO:0000313" key="10">
    <source>
        <dbReference type="Proteomes" id="UP001163947"/>
    </source>
</evidence>
<reference evidence="9" key="1">
    <citation type="submission" date="2022-09" db="EMBL/GenBank/DDBJ databases">
        <title>The genome sequence of Rhodococcus aetherivorans N1.</title>
        <authorList>
            <person name="Jiang W."/>
        </authorList>
    </citation>
    <scope>NUCLEOTIDE SEQUENCE</scope>
    <source>
        <strain evidence="9">N1</strain>
    </source>
</reference>
<dbReference type="PANTHER" id="PTHR18919:SF107">
    <property type="entry name" value="ACETYL-COA ACETYLTRANSFERASE, CYTOSOLIC"/>
    <property type="match status" value="1"/>
</dbReference>
<protein>
    <recommendedName>
        <fullName evidence="6">Probable acetyl-CoA acetyltransferase</fullName>
        <ecNumber evidence="2">2.3.1.9</ecNumber>
    </recommendedName>
    <alternativeName>
        <fullName evidence="5">Acetoacetyl-CoA thiolase</fullName>
    </alternativeName>
</protein>
<feature type="active site" description="Proton acceptor" evidence="7">
    <location>
        <position position="380"/>
    </location>
</feature>
<dbReference type="InterPro" id="IPR016039">
    <property type="entry name" value="Thiolase-like"/>
</dbReference>
<dbReference type="GeneID" id="83622494"/>
<organism evidence="9 10">
    <name type="scientific">Rhodococcus aetherivorans</name>
    <dbReference type="NCBI Taxonomy" id="191292"/>
    <lineage>
        <taxon>Bacteria</taxon>
        <taxon>Bacillati</taxon>
        <taxon>Actinomycetota</taxon>
        <taxon>Actinomycetes</taxon>
        <taxon>Mycobacteriales</taxon>
        <taxon>Nocardiaceae</taxon>
        <taxon>Rhodococcus</taxon>
    </lineage>
</organism>
<dbReference type="InterPro" id="IPR020616">
    <property type="entry name" value="Thiolase_N"/>
</dbReference>
<evidence type="ECO:0000256" key="6">
    <source>
        <dbReference type="ARBA" id="ARBA00040529"/>
    </source>
</evidence>
<dbReference type="CDD" id="cd00751">
    <property type="entry name" value="thiolase"/>
    <property type="match status" value="1"/>
</dbReference>
<evidence type="ECO:0000256" key="3">
    <source>
        <dbReference type="ARBA" id="ARBA00022679"/>
    </source>
</evidence>
<dbReference type="EMBL" id="CP106982">
    <property type="protein sequence ID" value="UYF92501.1"/>
    <property type="molecule type" value="Genomic_DNA"/>
</dbReference>
<name>A0A9Q1P6Z4_9NOCA</name>
<dbReference type="SUPFAM" id="SSF53901">
    <property type="entry name" value="Thiolase-like"/>
    <property type="match status" value="2"/>
</dbReference>
<evidence type="ECO:0000313" key="9">
    <source>
        <dbReference type="EMBL" id="UYF92501.1"/>
    </source>
</evidence>
<keyword evidence="3 8" id="KW-0808">Transferase</keyword>
<dbReference type="AlphaFoldDB" id="A0A9Q1P6Z4"/>
<dbReference type="PROSITE" id="PS00737">
    <property type="entry name" value="THIOLASE_2"/>
    <property type="match status" value="1"/>
</dbReference>
<accession>A0A9Q1P6Z4</accession>
<dbReference type="PROSITE" id="PS00099">
    <property type="entry name" value="THIOLASE_3"/>
    <property type="match status" value="1"/>
</dbReference>
<evidence type="ECO:0000256" key="8">
    <source>
        <dbReference type="RuleBase" id="RU003557"/>
    </source>
</evidence>
<dbReference type="NCBIfam" id="TIGR01930">
    <property type="entry name" value="AcCoA-C-Actrans"/>
    <property type="match status" value="1"/>
</dbReference>
<dbReference type="PROSITE" id="PS00098">
    <property type="entry name" value="THIOLASE_1"/>
    <property type="match status" value="1"/>
</dbReference>
<dbReference type="PIRSF" id="PIRSF000429">
    <property type="entry name" value="Ac-CoA_Ac_transf"/>
    <property type="match status" value="1"/>
</dbReference>
<dbReference type="KEGG" id="rav:AAT18_10295"/>
<dbReference type="PANTHER" id="PTHR18919">
    <property type="entry name" value="ACETYL-COA C-ACYLTRANSFERASE"/>
    <property type="match status" value="1"/>
</dbReference>
<dbReference type="Proteomes" id="UP001163947">
    <property type="component" value="Chromosome"/>
</dbReference>
<dbReference type="InterPro" id="IPR020613">
    <property type="entry name" value="Thiolase_CS"/>
</dbReference>
<dbReference type="Gene3D" id="3.40.47.10">
    <property type="match status" value="2"/>
</dbReference>
<feature type="active site" description="Acyl-thioester intermediate" evidence="7">
    <location>
        <position position="88"/>
    </location>
</feature>
<evidence type="ECO:0000256" key="4">
    <source>
        <dbReference type="ARBA" id="ARBA00023315"/>
    </source>
</evidence>
<comment type="similarity">
    <text evidence="1 8">Belongs to the thiolase-like superfamily. Thiolase family.</text>
</comment>
<evidence type="ECO:0000256" key="2">
    <source>
        <dbReference type="ARBA" id="ARBA00012705"/>
    </source>
</evidence>
<dbReference type="InterPro" id="IPR020610">
    <property type="entry name" value="Thiolase_AS"/>
</dbReference>
<evidence type="ECO:0000256" key="1">
    <source>
        <dbReference type="ARBA" id="ARBA00010982"/>
    </source>
</evidence>
<feature type="active site" description="Proton acceptor" evidence="7">
    <location>
        <position position="350"/>
    </location>
</feature>
<evidence type="ECO:0000256" key="7">
    <source>
        <dbReference type="PIRSR" id="PIRSR000429-1"/>
    </source>
</evidence>
<proteinExistence type="inferred from homology"/>
<sequence>MTSSVIVAGARTPMGRLQGALKDLSGSDLGGVAIAGALAKAGVAPEQVEYVIMGQVLTAGAGQIPARQAAVAAGIPMDVPALTVNKVCLSGIDAIALADQLIRAGEFDIVVAGGQESMSRAPHLLEHSRAGFKYGDATLRDHMAFDGLHDIFTDQAMGNLTEAANTGTRFVSRAEQDAVAAASHQRAARAQKDGLFDAEIVPVSIPQRRGEPVVVTADEGIRPETTAESLAALRPAFAKDGTVTAGSASQISDGAAAVVVMSRARAEQLGLSWLAEIGAHGVVAGPDSTLQSQPARAIAKACAREGLDPAGLDLVEINEAFAAVGIASGRELGLDPARINVNGGAIALGHPLGMSGARIVLHLALELARRGGGVGAAALCGGGGQGDALIVRVPKA</sequence>
<dbReference type="GO" id="GO:0003985">
    <property type="term" value="F:acetyl-CoA C-acetyltransferase activity"/>
    <property type="evidence" value="ECO:0007669"/>
    <property type="project" value="UniProtKB-EC"/>
</dbReference>
<dbReference type="InterPro" id="IPR002155">
    <property type="entry name" value="Thiolase"/>
</dbReference>
<dbReference type="Pfam" id="PF02803">
    <property type="entry name" value="Thiolase_C"/>
    <property type="match status" value="1"/>
</dbReference>
<dbReference type="InterPro" id="IPR020615">
    <property type="entry name" value="Thiolase_acyl_enz_int_AS"/>
</dbReference>
<dbReference type="RefSeq" id="WP_029541111.1">
    <property type="nucleotide sequence ID" value="NZ_BLAH01000200.1"/>
</dbReference>
<dbReference type="Pfam" id="PF00108">
    <property type="entry name" value="Thiolase_N"/>
    <property type="match status" value="1"/>
</dbReference>
<evidence type="ECO:0000256" key="5">
    <source>
        <dbReference type="ARBA" id="ARBA00030755"/>
    </source>
</evidence>
<dbReference type="InterPro" id="IPR020617">
    <property type="entry name" value="Thiolase_C"/>
</dbReference>
<dbReference type="EC" id="2.3.1.9" evidence="2"/>